<dbReference type="Proteomes" id="UP000663069">
    <property type="component" value="Chromosome"/>
</dbReference>
<dbReference type="EMBL" id="CP063056">
    <property type="protein sequence ID" value="QPB43645.1"/>
    <property type="molecule type" value="Genomic_DNA"/>
</dbReference>
<protein>
    <submittedName>
        <fullName evidence="6">Isoprenylcysteine carboxylmethyltransferase family protein</fullName>
    </submittedName>
</protein>
<feature type="transmembrane region" description="Helical" evidence="5">
    <location>
        <begin position="31"/>
        <end position="53"/>
    </location>
</feature>
<evidence type="ECO:0000256" key="2">
    <source>
        <dbReference type="ARBA" id="ARBA00022692"/>
    </source>
</evidence>
<evidence type="ECO:0000256" key="5">
    <source>
        <dbReference type="SAM" id="Phobius"/>
    </source>
</evidence>
<dbReference type="Gene3D" id="1.20.120.1630">
    <property type="match status" value="1"/>
</dbReference>
<feature type="transmembrane region" description="Helical" evidence="5">
    <location>
        <begin position="6"/>
        <end position="24"/>
    </location>
</feature>
<keyword evidence="3 5" id="KW-1133">Transmembrane helix</keyword>
<accession>A0ABX6UZS3</accession>
<dbReference type="Pfam" id="PF04191">
    <property type="entry name" value="PEMT"/>
    <property type="match status" value="1"/>
</dbReference>
<evidence type="ECO:0000256" key="4">
    <source>
        <dbReference type="ARBA" id="ARBA00023136"/>
    </source>
</evidence>
<evidence type="ECO:0000313" key="6">
    <source>
        <dbReference type="EMBL" id="QPB43645.1"/>
    </source>
</evidence>
<name>A0ABX6UZS3_9PAST</name>
<gene>
    <name evidence="6" type="ORF">IHV77_02415</name>
</gene>
<reference evidence="6 7" key="1">
    <citation type="submission" date="2020-10" db="EMBL/GenBank/DDBJ databases">
        <title>Genome Sequencing of Rodentibacter spp. strain DSM111151.</title>
        <authorList>
            <person name="Benga L."/>
            <person name="Lautwein T."/>
        </authorList>
    </citation>
    <scope>NUCLEOTIDE SEQUENCE [LARGE SCALE GENOMIC DNA]</scope>
    <source>
        <strain evidence="6 7">DSM 111151</strain>
    </source>
</reference>
<dbReference type="InterPro" id="IPR007318">
    <property type="entry name" value="Phopholipid_MeTrfase"/>
</dbReference>
<keyword evidence="7" id="KW-1185">Reference proteome</keyword>
<organism evidence="6 7">
    <name type="scientific">Rodentibacter haemolyticus</name>
    <dbReference type="NCBI Taxonomy" id="2778911"/>
    <lineage>
        <taxon>Bacteria</taxon>
        <taxon>Pseudomonadati</taxon>
        <taxon>Pseudomonadota</taxon>
        <taxon>Gammaproteobacteria</taxon>
        <taxon>Pasteurellales</taxon>
        <taxon>Pasteurellaceae</taxon>
        <taxon>Rodentibacter</taxon>
    </lineage>
</organism>
<evidence type="ECO:0000256" key="3">
    <source>
        <dbReference type="ARBA" id="ARBA00022989"/>
    </source>
</evidence>
<keyword evidence="2 5" id="KW-0812">Transmembrane</keyword>
<dbReference type="PANTHER" id="PTHR12714:SF24">
    <property type="entry name" value="SLR1182 PROTEIN"/>
    <property type="match status" value="1"/>
</dbReference>
<dbReference type="PANTHER" id="PTHR12714">
    <property type="entry name" value="PROTEIN-S ISOPRENYLCYSTEINE O-METHYLTRANSFERASE"/>
    <property type="match status" value="1"/>
</dbReference>
<comment type="subcellular location">
    <subcellularLocation>
        <location evidence="1">Endomembrane system</location>
        <topology evidence="1">Multi-pass membrane protein</topology>
    </subcellularLocation>
</comment>
<evidence type="ECO:0000256" key="1">
    <source>
        <dbReference type="ARBA" id="ARBA00004127"/>
    </source>
</evidence>
<keyword evidence="4 5" id="KW-0472">Membrane</keyword>
<evidence type="ECO:0000313" key="7">
    <source>
        <dbReference type="Proteomes" id="UP000663069"/>
    </source>
</evidence>
<proteinExistence type="predicted"/>
<sequence length="145" mass="17015">MLFPFSPPILCVFIGTVMYFLPLIGQYPRYLFLISIFILLSGSIAIASVWQFYRHKANIDPQQLDKTTILVTSGIFRVSRNPMYLSLLLMLSGWALWLGNLLAWTGVAVFVFLMNRFQISQEEAYLEKQFGEDYRRYKSKVRRWI</sequence>
<feature type="transmembrane region" description="Helical" evidence="5">
    <location>
        <begin position="87"/>
        <end position="113"/>
    </location>
</feature>